<evidence type="ECO:0000259" key="2">
    <source>
        <dbReference type="Pfam" id="PF01757"/>
    </source>
</evidence>
<feature type="transmembrane region" description="Helical" evidence="1">
    <location>
        <begin position="327"/>
        <end position="347"/>
    </location>
</feature>
<sequence length="363" mass="39587">MPPDEPGRTAPRAGRGAIGALDGLRAIAVALVLLEHLPEHLLFAPLASFAKAVPCGYLGVDLFFVLSGFLITRILIVDRAEGVPVRWFLARRALRIFPAFYLLVAVTWLTWGGPQMPWVATYTVNYWIGTGHSAAFLQHTWSLAVEEHFYLLWPLAMAFGPRRLLLPIAAAGLIPLAIGLSLWLVLALEVPTGFNLVMYGTQSRMLSLLLGACLAFREQAWRGAGRGADLLAACAVGAGVLTISLTRGELGVALAIGRYLGSAIGCTGVIVLAVRSADRRGLSARALDWRPLAHLGRISYGIYLYHNPVIFLIGYQTVKRGGEINSWHAAGAVALTLIFAELSFWLWERPFLRLKRHFSANGR</sequence>
<keyword evidence="4" id="KW-1185">Reference proteome</keyword>
<feature type="transmembrane region" description="Helical" evidence="1">
    <location>
        <begin position="164"/>
        <end position="184"/>
    </location>
</feature>
<dbReference type="InterPro" id="IPR002656">
    <property type="entry name" value="Acyl_transf_3_dom"/>
</dbReference>
<protein>
    <submittedName>
        <fullName evidence="3">O-acetyltransferase OatA</fullName>
        <ecNumber evidence="3">2.3.1.-</ecNumber>
    </submittedName>
</protein>
<dbReference type="Proteomes" id="UP000316921">
    <property type="component" value="Chromosome"/>
</dbReference>
<feature type="transmembrane region" description="Helical" evidence="1">
    <location>
        <begin position="57"/>
        <end position="76"/>
    </location>
</feature>
<evidence type="ECO:0000313" key="3">
    <source>
        <dbReference type="EMBL" id="QDU65955.1"/>
    </source>
</evidence>
<keyword evidence="1" id="KW-0472">Membrane</keyword>
<evidence type="ECO:0000256" key="1">
    <source>
        <dbReference type="SAM" id="Phobius"/>
    </source>
</evidence>
<dbReference type="GO" id="GO:0016020">
    <property type="term" value="C:membrane"/>
    <property type="evidence" value="ECO:0007669"/>
    <property type="project" value="TreeGrafter"/>
</dbReference>
<keyword evidence="1" id="KW-0812">Transmembrane</keyword>
<dbReference type="Pfam" id="PF01757">
    <property type="entry name" value="Acyl_transf_3"/>
    <property type="match status" value="1"/>
</dbReference>
<dbReference type="RefSeq" id="WP_145063061.1">
    <property type="nucleotide sequence ID" value="NZ_CP036287.1"/>
</dbReference>
<organism evidence="3 4">
    <name type="scientific">Engelhardtia mirabilis</name>
    <dbReference type="NCBI Taxonomy" id="2528011"/>
    <lineage>
        <taxon>Bacteria</taxon>
        <taxon>Pseudomonadati</taxon>
        <taxon>Planctomycetota</taxon>
        <taxon>Planctomycetia</taxon>
        <taxon>Planctomycetia incertae sedis</taxon>
        <taxon>Engelhardtia</taxon>
    </lineage>
</organism>
<dbReference type="EMBL" id="CP036287">
    <property type="protein sequence ID" value="QDU65955.1"/>
    <property type="molecule type" value="Genomic_DNA"/>
</dbReference>
<dbReference type="EC" id="2.3.1.-" evidence="3"/>
<feature type="transmembrane region" description="Helical" evidence="1">
    <location>
        <begin position="295"/>
        <end position="315"/>
    </location>
</feature>
<proteinExistence type="predicted"/>
<dbReference type="PANTHER" id="PTHR23028">
    <property type="entry name" value="ACETYLTRANSFERASE"/>
    <property type="match status" value="1"/>
</dbReference>
<dbReference type="AlphaFoldDB" id="A0A518BG62"/>
<dbReference type="GO" id="GO:0009103">
    <property type="term" value="P:lipopolysaccharide biosynthetic process"/>
    <property type="evidence" value="ECO:0007669"/>
    <property type="project" value="TreeGrafter"/>
</dbReference>
<dbReference type="InterPro" id="IPR050879">
    <property type="entry name" value="Acyltransferase_3"/>
</dbReference>
<feature type="transmembrane region" description="Helical" evidence="1">
    <location>
        <begin position="252"/>
        <end position="274"/>
    </location>
</feature>
<reference evidence="3 4" key="1">
    <citation type="submission" date="2019-02" db="EMBL/GenBank/DDBJ databases">
        <title>Deep-cultivation of Planctomycetes and their phenomic and genomic characterization uncovers novel biology.</title>
        <authorList>
            <person name="Wiegand S."/>
            <person name="Jogler M."/>
            <person name="Boedeker C."/>
            <person name="Pinto D."/>
            <person name="Vollmers J."/>
            <person name="Rivas-Marin E."/>
            <person name="Kohn T."/>
            <person name="Peeters S.H."/>
            <person name="Heuer A."/>
            <person name="Rast P."/>
            <person name="Oberbeckmann S."/>
            <person name="Bunk B."/>
            <person name="Jeske O."/>
            <person name="Meyerdierks A."/>
            <person name="Storesund J.E."/>
            <person name="Kallscheuer N."/>
            <person name="Luecker S."/>
            <person name="Lage O.M."/>
            <person name="Pohl T."/>
            <person name="Merkel B.J."/>
            <person name="Hornburger P."/>
            <person name="Mueller R.-W."/>
            <person name="Bruemmer F."/>
            <person name="Labrenz M."/>
            <person name="Spormann A.M."/>
            <person name="Op den Camp H."/>
            <person name="Overmann J."/>
            <person name="Amann R."/>
            <person name="Jetten M.S.M."/>
            <person name="Mascher T."/>
            <person name="Medema M.H."/>
            <person name="Devos D.P."/>
            <person name="Kaster A.-K."/>
            <person name="Ovreas L."/>
            <person name="Rohde M."/>
            <person name="Galperin M.Y."/>
            <person name="Jogler C."/>
        </authorList>
    </citation>
    <scope>NUCLEOTIDE SEQUENCE [LARGE SCALE GENOMIC DNA]</scope>
    <source>
        <strain evidence="3 4">Pla133</strain>
    </source>
</reference>
<feature type="domain" description="Acyltransferase 3" evidence="2">
    <location>
        <begin position="19"/>
        <end position="340"/>
    </location>
</feature>
<dbReference type="KEGG" id="pbap:Pla133_10210"/>
<dbReference type="GO" id="GO:0016747">
    <property type="term" value="F:acyltransferase activity, transferring groups other than amino-acyl groups"/>
    <property type="evidence" value="ECO:0007669"/>
    <property type="project" value="InterPro"/>
</dbReference>
<evidence type="ECO:0000313" key="4">
    <source>
        <dbReference type="Proteomes" id="UP000316921"/>
    </source>
</evidence>
<keyword evidence="1" id="KW-1133">Transmembrane helix</keyword>
<feature type="transmembrane region" description="Helical" evidence="1">
    <location>
        <begin position="96"/>
        <end position="114"/>
    </location>
</feature>
<dbReference type="PANTHER" id="PTHR23028:SF53">
    <property type="entry name" value="ACYL_TRANSF_3 DOMAIN-CONTAINING PROTEIN"/>
    <property type="match status" value="1"/>
</dbReference>
<gene>
    <name evidence="3" type="primary">oatA_1</name>
    <name evidence="3" type="ORF">Pla133_10210</name>
</gene>
<feature type="transmembrane region" description="Helical" evidence="1">
    <location>
        <begin position="17"/>
        <end position="37"/>
    </location>
</feature>
<keyword evidence="3" id="KW-0012">Acyltransferase</keyword>
<feature type="transmembrane region" description="Helical" evidence="1">
    <location>
        <begin position="228"/>
        <end position="246"/>
    </location>
</feature>
<accession>A0A518BG62</accession>
<keyword evidence="3" id="KW-0808">Transferase</keyword>
<name>A0A518BG62_9BACT</name>